<sequence length="514" mass="56514">MVRASSILVVAASSAFIAGTRAQPFCQDQDSTSWTPCNASLPIPGASEFECAEVTAPLCHKGVCESKQTIKLFVKRLRATQDADNKPNVWLLAGGPGQAGTSLFDQDAATLRDMSEQGANFYMTDHRGTGRSAPLDCGKKLQPSGYGECFRKLLAQSDNKPEAFSVTSAANDVVHLATKFATNAETYVYGVSYGTYLTERVIHLAPKIVKGYMLDGVSADRNNPFTYTSDDMMPVTKRLAEACEGNDFCRSKFEQDITKHGSLYTAFVEIVNSFDKSSNQCVDWIMKVQKEESADSEGAANATTSPSKAVRRLLGGFILGDQKIFIPAYLYRIKRCNDNDMQFVQAFTKSEDDDIGIAQLLYNVISIRHLYNSTPAFTYKPDQYNEKVAPIPDGVGVIVFNGGLDFNTPWEYGRRQFDDMKTSNKLMVEAEHGPHGIALSPITPEDESQCGHQIFLQFVASKGDVSKVDASCMKHAPLLQYDNEQTVARVFKQRLGGDAFDGTVLPDTTQEPKI</sequence>
<keyword evidence="5" id="KW-1185">Reference proteome</keyword>
<evidence type="ECO:0000256" key="3">
    <source>
        <dbReference type="SAM" id="SignalP"/>
    </source>
</evidence>
<dbReference type="Gene3D" id="3.40.50.1820">
    <property type="entry name" value="alpha/beta hydrolase"/>
    <property type="match status" value="1"/>
</dbReference>
<dbReference type="InterPro" id="IPR051601">
    <property type="entry name" value="Serine_prot/Carboxylest_S33"/>
</dbReference>
<organism evidence="4 5">
    <name type="scientific">Lagenidium giganteum</name>
    <dbReference type="NCBI Taxonomy" id="4803"/>
    <lineage>
        <taxon>Eukaryota</taxon>
        <taxon>Sar</taxon>
        <taxon>Stramenopiles</taxon>
        <taxon>Oomycota</taxon>
        <taxon>Peronosporomycetes</taxon>
        <taxon>Pythiales</taxon>
        <taxon>Pythiaceae</taxon>
    </lineage>
</organism>
<feature type="chain" id="PRO_5043393882" description="AB hydrolase-1 domain-containing protein" evidence="3">
    <location>
        <begin position="23"/>
        <end position="514"/>
    </location>
</feature>
<dbReference type="Proteomes" id="UP001146120">
    <property type="component" value="Unassembled WGS sequence"/>
</dbReference>
<evidence type="ECO:0008006" key="6">
    <source>
        <dbReference type="Google" id="ProtNLM"/>
    </source>
</evidence>
<dbReference type="PANTHER" id="PTHR43248:SF3">
    <property type="entry name" value="AB HYDROLASE-1 DOMAIN-CONTAINING PROTEIN"/>
    <property type="match status" value="1"/>
</dbReference>
<dbReference type="PANTHER" id="PTHR43248">
    <property type="entry name" value="2-SUCCINYL-6-HYDROXY-2,4-CYCLOHEXADIENE-1-CARBOXYLATE SYNTHASE"/>
    <property type="match status" value="1"/>
</dbReference>
<accession>A0AAV2YPH4</accession>
<keyword evidence="2" id="KW-0378">Hydrolase</keyword>
<dbReference type="InterPro" id="IPR029058">
    <property type="entry name" value="AB_hydrolase_fold"/>
</dbReference>
<evidence type="ECO:0000256" key="2">
    <source>
        <dbReference type="ARBA" id="ARBA00022801"/>
    </source>
</evidence>
<dbReference type="SUPFAM" id="SSF53474">
    <property type="entry name" value="alpha/beta-Hydrolases"/>
    <property type="match status" value="1"/>
</dbReference>
<feature type="signal peptide" evidence="3">
    <location>
        <begin position="1"/>
        <end position="22"/>
    </location>
</feature>
<gene>
    <name evidence="4" type="ORF">N0F65_000654</name>
</gene>
<comment type="caution">
    <text evidence="4">The sequence shown here is derived from an EMBL/GenBank/DDBJ whole genome shotgun (WGS) entry which is preliminary data.</text>
</comment>
<reference evidence="4" key="2">
    <citation type="journal article" date="2023" name="Microbiol Resour">
        <title>Decontamination and Annotation of the Draft Genome Sequence of the Oomycete Lagenidium giganteum ARSEF 373.</title>
        <authorList>
            <person name="Morgan W.R."/>
            <person name="Tartar A."/>
        </authorList>
    </citation>
    <scope>NUCLEOTIDE SEQUENCE</scope>
    <source>
        <strain evidence="4">ARSEF 373</strain>
    </source>
</reference>
<protein>
    <recommendedName>
        <fullName evidence="6">AB hydrolase-1 domain-containing protein</fullName>
    </recommendedName>
</protein>
<evidence type="ECO:0000313" key="5">
    <source>
        <dbReference type="Proteomes" id="UP001146120"/>
    </source>
</evidence>
<comment type="similarity">
    <text evidence="1">Belongs to the peptidase S33 family.</text>
</comment>
<dbReference type="GO" id="GO:0016787">
    <property type="term" value="F:hydrolase activity"/>
    <property type="evidence" value="ECO:0007669"/>
    <property type="project" value="UniProtKB-KW"/>
</dbReference>
<dbReference type="EMBL" id="DAKRPA010000178">
    <property type="protein sequence ID" value="DAZ96106.1"/>
    <property type="molecule type" value="Genomic_DNA"/>
</dbReference>
<reference evidence="4" key="1">
    <citation type="submission" date="2022-11" db="EMBL/GenBank/DDBJ databases">
        <authorList>
            <person name="Morgan W.R."/>
            <person name="Tartar A."/>
        </authorList>
    </citation>
    <scope>NUCLEOTIDE SEQUENCE</scope>
    <source>
        <strain evidence="4">ARSEF 373</strain>
    </source>
</reference>
<proteinExistence type="inferred from homology"/>
<name>A0AAV2YPH4_9STRA</name>
<keyword evidence="3" id="KW-0732">Signal</keyword>
<evidence type="ECO:0000313" key="4">
    <source>
        <dbReference type="EMBL" id="DAZ96106.1"/>
    </source>
</evidence>
<evidence type="ECO:0000256" key="1">
    <source>
        <dbReference type="ARBA" id="ARBA00010088"/>
    </source>
</evidence>
<dbReference type="AlphaFoldDB" id="A0AAV2YPH4"/>